<reference evidence="2" key="1">
    <citation type="journal article" date="2019" name="Int. J. Syst. Evol. Microbiol.">
        <title>The Global Catalogue of Microorganisms (GCM) 10K type strain sequencing project: providing services to taxonomists for standard genome sequencing and annotation.</title>
        <authorList>
            <consortium name="The Broad Institute Genomics Platform"/>
            <consortium name="The Broad Institute Genome Sequencing Center for Infectious Disease"/>
            <person name="Wu L."/>
            <person name="Ma J."/>
        </authorList>
    </citation>
    <scope>NUCLEOTIDE SEQUENCE [LARGE SCALE GENOMIC DNA]</scope>
    <source>
        <strain evidence="2">CGMCC 1.16275</strain>
    </source>
</reference>
<name>A0ABW4I2B8_9SPHN</name>
<sequence length="92" mass="10161">MIDPQLIVPEVNHLRAANPQVLQLLQLSGVHADLSWTMVPEGGSDLDFLLELEAIHDQTESGAGWSEQVRAELRRARAKWCAELGCIAAFLI</sequence>
<evidence type="ECO:0000313" key="2">
    <source>
        <dbReference type="Proteomes" id="UP001597115"/>
    </source>
</evidence>
<dbReference type="EMBL" id="JBHUDY010000001">
    <property type="protein sequence ID" value="MFD1612074.1"/>
    <property type="molecule type" value="Genomic_DNA"/>
</dbReference>
<keyword evidence="2" id="KW-1185">Reference proteome</keyword>
<evidence type="ECO:0000313" key="1">
    <source>
        <dbReference type="EMBL" id="MFD1612074.1"/>
    </source>
</evidence>
<accession>A0ABW4I2B8</accession>
<dbReference type="RefSeq" id="WP_380888737.1">
    <property type="nucleotide sequence ID" value="NZ_JBHUDY010000001.1"/>
</dbReference>
<comment type="caution">
    <text evidence="1">The sequence shown here is derived from an EMBL/GenBank/DDBJ whole genome shotgun (WGS) entry which is preliminary data.</text>
</comment>
<organism evidence="1 2">
    <name type="scientific">Sphingomonas tabacisoli</name>
    <dbReference type="NCBI Taxonomy" id="2249466"/>
    <lineage>
        <taxon>Bacteria</taxon>
        <taxon>Pseudomonadati</taxon>
        <taxon>Pseudomonadota</taxon>
        <taxon>Alphaproteobacteria</taxon>
        <taxon>Sphingomonadales</taxon>
        <taxon>Sphingomonadaceae</taxon>
        <taxon>Sphingomonas</taxon>
    </lineage>
</organism>
<protein>
    <submittedName>
        <fullName evidence="1">Uncharacterized protein</fullName>
    </submittedName>
</protein>
<dbReference type="Proteomes" id="UP001597115">
    <property type="component" value="Unassembled WGS sequence"/>
</dbReference>
<proteinExistence type="predicted"/>
<gene>
    <name evidence="1" type="ORF">ACFSCW_09705</name>
</gene>